<reference evidence="1 2" key="1">
    <citation type="submission" date="2020-04" db="EMBL/GenBank/DDBJ databases">
        <title>Molecular characterization of pseudomonads from Agaricus bisporus reveal novel blotch 2 pathogens in Western Europe.</title>
        <authorList>
            <person name="Taparia T."/>
            <person name="Krijger M."/>
            <person name="Haynes E."/>
            <person name="Elpinstone J.G."/>
            <person name="Noble R."/>
            <person name="Van Der Wolf J."/>
        </authorList>
    </citation>
    <scope>NUCLEOTIDE SEQUENCE [LARGE SCALE GENOMIC DNA]</scope>
    <source>
        <strain evidence="1 2">IPO3738</strain>
    </source>
</reference>
<dbReference type="Gene3D" id="3.30.70.1230">
    <property type="entry name" value="Nucleotide cyclase"/>
    <property type="match status" value="1"/>
</dbReference>
<comment type="caution">
    <text evidence="1">The sequence shown here is derived from an EMBL/GenBank/DDBJ whole genome shotgun (WGS) entry which is preliminary data.</text>
</comment>
<dbReference type="Proteomes" id="UP000517547">
    <property type="component" value="Unassembled WGS sequence"/>
</dbReference>
<protein>
    <recommendedName>
        <fullName evidence="3">SatD family (SatD)</fullName>
    </recommendedName>
</protein>
<evidence type="ECO:0000313" key="2">
    <source>
        <dbReference type="Proteomes" id="UP000517547"/>
    </source>
</evidence>
<gene>
    <name evidence="1" type="ORF">HX845_26135</name>
</gene>
<dbReference type="AlphaFoldDB" id="A0A7Y7Y3E3"/>
<accession>A0A7Y7Y3E3</accession>
<dbReference type="EMBL" id="JACAQE010000009">
    <property type="protein sequence ID" value="NWC17162.1"/>
    <property type="molecule type" value="Genomic_DNA"/>
</dbReference>
<proteinExistence type="predicted"/>
<evidence type="ECO:0000313" key="1">
    <source>
        <dbReference type="EMBL" id="NWC17162.1"/>
    </source>
</evidence>
<evidence type="ECO:0008006" key="3">
    <source>
        <dbReference type="Google" id="ProtNLM"/>
    </source>
</evidence>
<name>A0A7Y7Y3E3_9PSED</name>
<dbReference type="InterPro" id="IPR029787">
    <property type="entry name" value="Nucleotide_cyclase"/>
</dbReference>
<sequence length="205" mass="22648">MAIKAVLTGDLIHSQAADSTQAYIDGLKAVLDELGKHYDFQVEIFRGDGFQLVPVSPEQAFHCALALRAGLIAKSPPGERWDARIAVGVGSANSNPGYGEAYVLSGQGLDSMKRTTLMLFSHDLNLQERTELLTEFVGTTLDEWTIVEARTYFLHMTENLDQQGTARMLGKSRVTVNKALQRAHARLLDRYLDCTGEWIKGLNHA</sequence>
<dbReference type="RefSeq" id="WP_017123657.1">
    <property type="nucleotide sequence ID" value="NZ_JACAOK010000006.1"/>
</dbReference>
<organism evidence="1 2">
    <name type="scientific">Pseudomonas gingeri</name>
    <dbReference type="NCBI Taxonomy" id="117681"/>
    <lineage>
        <taxon>Bacteria</taxon>
        <taxon>Pseudomonadati</taxon>
        <taxon>Pseudomonadota</taxon>
        <taxon>Gammaproteobacteria</taxon>
        <taxon>Pseudomonadales</taxon>
        <taxon>Pseudomonadaceae</taxon>
        <taxon>Pseudomonas</taxon>
    </lineage>
</organism>